<feature type="domain" description="PiggyBac transposable element-derived protein" evidence="1">
    <location>
        <begin position="425"/>
        <end position="520"/>
    </location>
</feature>
<sequence>MPSRLFDIKSALQFDELLKRHESEKKSINRVIPLGEINCKIKIYDTVTPIDTNLLYQRILSTFKQDDELEEYFKFELSPIPQSLFDELGGEDVDVVVLMVALTPENKDIYLLKPGKGENKNVIYSSAAEQKRHRSIKNHLLFLHAASGCDTTSKIRGSGTKRPLRKEDIQQLADTFCADLESDVDPYENSGSEYLESGHFSSKSDLEPPRKLQILRKKSRQFSIGTDDNSKYTGDACFSSSSDFESSEENDALQNIPPSNLSANKRDLVGWDDVGEQFVHRMEIPDDKACTILADLNRSSYPSIRNSRDTCISTRRNIPQFEKRKRKRGEYESMHNNNSTIGYLWMDTKEVMVLSNCHGNESVEISRTGKGGIKIKLSCSDAIQYYNSRMGGVDLSDQLTGLYEVDRKSTKYPSIRNSRDTCISTRRNIPQFEKRKRKRGEYESMHNNNSTIGYLWMDTKEVMVLSNCHGNESVEISRTGKGGIKIKLSCSDAIQYYNSRMGGVDLSDQLTGLYEVDRKSTK</sequence>
<dbReference type="AlphaFoldDB" id="A0A8K0FW26"/>
<dbReference type="EMBL" id="VTPC01091003">
    <property type="protein sequence ID" value="KAF2880230.1"/>
    <property type="molecule type" value="Genomic_DNA"/>
</dbReference>
<gene>
    <name evidence="2" type="ORF">ILUMI_25939</name>
</gene>
<protein>
    <recommendedName>
        <fullName evidence="1">PiggyBac transposable element-derived protein domain-containing protein</fullName>
    </recommendedName>
</protein>
<dbReference type="InterPro" id="IPR029526">
    <property type="entry name" value="PGBD"/>
</dbReference>
<reference evidence="2" key="1">
    <citation type="submission" date="2019-08" db="EMBL/GenBank/DDBJ databases">
        <title>The genome of the North American firefly Photinus pyralis.</title>
        <authorList>
            <consortium name="Photinus pyralis genome working group"/>
            <person name="Fallon T.R."/>
            <person name="Sander Lower S.E."/>
            <person name="Weng J.-K."/>
        </authorList>
    </citation>
    <scope>NUCLEOTIDE SEQUENCE</scope>
    <source>
        <strain evidence="2">TRF0915ILg1</strain>
        <tissue evidence="2">Whole body</tissue>
    </source>
</reference>
<evidence type="ECO:0000259" key="1">
    <source>
        <dbReference type="Pfam" id="PF13843"/>
    </source>
</evidence>
<evidence type="ECO:0000313" key="2">
    <source>
        <dbReference type="EMBL" id="KAF2880230.1"/>
    </source>
</evidence>
<organism evidence="2 3">
    <name type="scientific">Ignelater luminosus</name>
    <name type="common">Cucubano</name>
    <name type="synonym">Pyrophorus luminosus</name>
    <dbReference type="NCBI Taxonomy" id="2038154"/>
    <lineage>
        <taxon>Eukaryota</taxon>
        <taxon>Metazoa</taxon>
        <taxon>Ecdysozoa</taxon>
        <taxon>Arthropoda</taxon>
        <taxon>Hexapoda</taxon>
        <taxon>Insecta</taxon>
        <taxon>Pterygota</taxon>
        <taxon>Neoptera</taxon>
        <taxon>Endopterygota</taxon>
        <taxon>Coleoptera</taxon>
        <taxon>Polyphaga</taxon>
        <taxon>Elateriformia</taxon>
        <taxon>Elateroidea</taxon>
        <taxon>Elateridae</taxon>
        <taxon>Agrypninae</taxon>
        <taxon>Pyrophorini</taxon>
        <taxon>Ignelater</taxon>
    </lineage>
</organism>
<dbReference type="Pfam" id="PF13843">
    <property type="entry name" value="DDE_Tnp_1_7"/>
    <property type="match status" value="2"/>
</dbReference>
<feature type="domain" description="PiggyBac transposable element-derived protein" evidence="1">
    <location>
        <begin position="314"/>
        <end position="411"/>
    </location>
</feature>
<proteinExistence type="predicted"/>
<dbReference type="PANTHER" id="PTHR47272">
    <property type="entry name" value="DDE_TNP_1_7 DOMAIN-CONTAINING PROTEIN"/>
    <property type="match status" value="1"/>
</dbReference>
<evidence type="ECO:0000313" key="3">
    <source>
        <dbReference type="Proteomes" id="UP000801492"/>
    </source>
</evidence>
<accession>A0A8K0FW26</accession>
<dbReference type="OrthoDB" id="118105at2759"/>
<name>A0A8K0FW26_IGNLU</name>
<keyword evidence="3" id="KW-1185">Reference proteome</keyword>
<dbReference type="Proteomes" id="UP000801492">
    <property type="component" value="Unassembled WGS sequence"/>
</dbReference>
<comment type="caution">
    <text evidence="2">The sequence shown here is derived from an EMBL/GenBank/DDBJ whole genome shotgun (WGS) entry which is preliminary data.</text>
</comment>